<dbReference type="SUPFAM" id="SSF46934">
    <property type="entry name" value="UBA-like"/>
    <property type="match status" value="1"/>
</dbReference>
<evidence type="ECO:0000259" key="4">
    <source>
        <dbReference type="PROSITE" id="PS51205"/>
    </source>
</evidence>
<feature type="region of interest" description="Disordered" evidence="2">
    <location>
        <begin position="654"/>
        <end position="694"/>
    </location>
</feature>
<dbReference type="Gene3D" id="1.10.246.120">
    <property type="match status" value="1"/>
</dbReference>
<dbReference type="Pfam" id="PF02204">
    <property type="entry name" value="VPS9"/>
    <property type="match status" value="1"/>
</dbReference>
<dbReference type="GO" id="GO:0031267">
    <property type="term" value="F:small GTPase binding"/>
    <property type="evidence" value="ECO:0007669"/>
    <property type="project" value="TreeGrafter"/>
</dbReference>
<feature type="domain" description="CUE" evidence="3">
    <location>
        <begin position="694"/>
        <end position="737"/>
    </location>
</feature>
<evidence type="ECO:0000256" key="1">
    <source>
        <dbReference type="ARBA" id="ARBA00022786"/>
    </source>
</evidence>
<feature type="compositionally biased region" description="Basic and acidic residues" evidence="2">
    <location>
        <begin position="109"/>
        <end position="146"/>
    </location>
</feature>
<dbReference type="AlphaFoldDB" id="G8YRK9"/>
<keyword evidence="6" id="KW-1185">Reference proteome</keyword>
<proteinExistence type="predicted"/>
<dbReference type="Gene3D" id="1.20.1050.80">
    <property type="entry name" value="VPS9 domain"/>
    <property type="match status" value="1"/>
</dbReference>
<accession>G8YRK9</accession>
<feature type="compositionally biased region" description="Low complexity" evidence="2">
    <location>
        <begin position="15"/>
        <end position="48"/>
    </location>
</feature>
<feature type="region of interest" description="Disordered" evidence="2">
    <location>
        <begin position="81"/>
        <end position="318"/>
    </location>
</feature>
<dbReference type="OrthoDB" id="300289at2759"/>
<dbReference type="Pfam" id="PF18151">
    <property type="entry name" value="DUF5601"/>
    <property type="match status" value="1"/>
</dbReference>
<dbReference type="PROSITE" id="PS51205">
    <property type="entry name" value="VPS9"/>
    <property type="match status" value="1"/>
</dbReference>
<reference evidence="5 6" key="1">
    <citation type="journal article" date="2012" name="G3 (Bethesda)">
        <title>Pichia sorbitophila, an interspecies yeast hybrid reveals early steps of genome resolution following polyploidization.</title>
        <authorList>
            <person name="Leh Louis V."/>
            <person name="Despons L."/>
            <person name="Friedrich A."/>
            <person name="Martin T."/>
            <person name="Durrens P."/>
            <person name="Casaregola S."/>
            <person name="Neuveglise C."/>
            <person name="Fairhead C."/>
            <person name="Marck C."/>
            <person name="Cruz J.A."/>
            <person name="Straub M.L."/>
            <person name="Kugler V."/>
            <person name="Sacerdot C."/>
            <person name="Uzunov Z."/>
            <person name="Thierry A."/>
            <person name="Weiss S."/>
            <person name="Bleykasten C."/>
            <person name="De Montigny J."/>
            <person name="Jacques N."/>
            <person name="Jung P."/>
            <person name="Lemaire M."/>
            <person name="Mallet S."/>
            <person name="Morel G."/>
            <person name="Richard G.F."/>
            <person name="Sarkar A."/>
            <person name="Savel G."/>
            <person name="Schacherer J."/>
            <person name="Seret M.L."/>
            <person name="Talla E."/>
            <person name="Samson G."/>
            <person name="Jubin C."/>
            <person name="Poulain J."/>
            <person name="Vacherie B."/>
            <person name="Barbe V."/>
            <person name="Pelletier E."/>
            <person name="Sherman D.J."/>
            <person name="Westhof E."/>
            <person name="Weissenbach J."/>
            <person name="Baret P.V."/>
            <person name="Wincker P."/>
            <person name="Gaillardin C."/>
            <person name="Dujon B."/>
            <person name="Souciet J.L."/>
        </authorList>
    </citation>
    <scope>NUCLEOTIDE SEQUENCE [LARGE SCALE GENOMIC DNA]</scope>
    <source>
        <strain evidence="6">ATCC MYA-4447 / BCRC 22081 / CBS 7064 / NBRC 10061 / NRRL Y-12695</strain>
    </source>
</reference>
<dbReference type="PANTHER" id="PTHR23101:SF25">
    <property type="entry name" value="GTPASE-ACTIVATING PROTEIN AND VPS9 DOMAIN-CONTAINING PROTEIN 1"/>
    <property type="match status" value="1"/>
</dbReference>
<dbReference type="eggNOG" id="KOG2319">
    <property type="taxonomic scope" value="Eukaryota"/>
</dbReference>
<dbReference type="InterPro" id="IPR041804">
    <property type="entry name" value="Vps9_CUE"/>
</dbReference>
<evidence type="ECO:0000259" key="3">
    <source>
        <dbReference type="PROSITE" id="PS51140"/>
    </source>
</evidence>
<sequence>MSPRKNLAFNVSKATPTTSTSNENTISSPPTSSEGSNSGGPNNNGDKSPFLHNILSLSPTSQYNIQGLGTNSVATASLVNVEDNTSSSKTSANKSHSQHDNTDLIGLFDKFDLNKGKNDSEEASDEKCDEKDHDADSRENDEKRSYDSLSVQPENSAGTQKEDTLAPHQESLSATVKSGEVGESGEASHESVSRDSSSKSLHEISEKVSEVSHEQNLQFITGSEYEQRISAEEYKDNSSHGSSDDEQETKELNKNASAPYEIKTEDGSGEHSYGEELKAAVANSKQEKGEHVSERHENAHNMGRSRKHQPTINPKERYQQSHKPFDFQTFLSHLRKKSADPIVRYIRSFLISFNKQSHTFTSVQKVKIINDFKTFMNEKFNLYEPFASMDDVDLENSREGLEKLIMNRLYEHCFSPGAAKQFVGDIPEEINDDLRKDSEFCLKLEQFSWVNGTHLDVDISDINTSNGNFNFIDYAIKELNKINNYRAPRDKIICILNSCKIIFNFLKLNNQETNADAFMPLLILVTMKAKTPHLISNMNYIENYRGEEWLSHGETSYYLSSLQGAIGFISNLSFDDLTIDKSEYDAHIEAWEAHQKQKNAVLEAEKQERGRIERSENLNDEQGSSLHPNQGLSPSNVLLTSAGMVTQSISSFLSPLSSNDPSPIRASNDASDGAQANRPHPSENQDDTQQAKRKMKETFAQLEEIFPVLDKAVLKDVVIINKGDLDQSLDACLQLVNEV</sequence>
<dbReference type="CDD" id="cd14369">
    <property type="entry name" value="CUE_VPS9_like"/>
    <property type="match status" value="1"/>
</dbReference>
<feature type="compositionally biased region" description="Polar residues" evidence="2">
    <location>
        <begin position="147"/>
        <end position="159"/>
    </location>
</feature>
<feature type="compositionally biased region" description="Basic and acidic residues" evidence="2">
    <location>
        <begin position="604"/>
        <end position="617"/>
    </location>
</feature>
<dbReference type="HOGENOM" id="CLU_007625_3_0_1"/>
<evidence type="ECO:0000313" key="5">
    <source>
        <dbReference type="EMBL" id="CCE78196.1"/>
    </source>
</evidence>
<dbReference type="InterPro" id="IPR037191">
    <property type="entry name" value="VPS9_dom_sf"/>
</dbReference>
<keyword evidence="1" id="KW-0833">Ubl conjugation pathway</keyword>
<dbReference type="SMART" id="SM00167">
    <property type="entry name" value="VPS9"/>
    <property type="match status" value="1"/>
</dbReference>
<evidence type="ECO:0000256" key="2">
    <source>
        <dbReference type="SAM" id="MobiDB-lite"/>
    </source>
</evidence>
<feature type="compositionally biased region" description="Basic and acidic residues" evidence="2">
    <location>
        <begin position="262"/>
        <end position="278"/>
    </location>
</feature>
<feature type="region of interest" description="Disordered" evidence="2">
    <location>
        <begin position="1"/>
        <end position="53"/>
    </location>
</feature>
<dbReference type="SUPFAM" id="SSF109993">
    <property type="entry name" value="VPS9 domain"/>
    <property type="match status" value="1"/>
</dbReference>
<dbReference type="Proteomes" id="UP000005222">
    <property type="component" value="Chromosome C"/>
</dbReference>
<dbReference type="GO" id="GO:0030139">
    <property type="term" value="C:endocytic vesicle"/>
    <property type="evidence" value="ECO:0007669"/>
    <property type="project" value="TreeGrafter"/>
</dbReference>
<gene>
    <name evidence="5" type="primary">Piso0_000813</name>
    <name evidence="5" type="ORF">GNLVRS01_PISO0C04578g</name>
</gene>
<dbReference type="InterPro" id="IPR009060">
    <property type="entry name" value="UBA-like_sf"/>
</dbReference>
<dbReference type="GO" id="GO:0043130">
    <property type="term" value="F:ubiquitin binding"/>
    <property type="evidence" value="ECO:0007669"/>
    <property type="project" value="InterPro"/>
</dbReference>
<protein>
    <submittedName>
        <fullName evidence="5">Piso0_000813 protein</fullName>
    </submittedName>
</protein>
<dbReference type="EMBL" id="FO082057">
    <property type="protein sequence ID" value="CCE78196.1"/>
    <property type="molecule type" value="Genomic_DNA"/>
</dbReference>
<feature type="compositionally biased region" description="Low complexity" evidence="2">
    <location>
        <begin position="654"/>
        <end position="664"/>
    </location>
</feature>
<feature type="domain" description="VPS9" evidence="4">
    <location>
        <begin position="434"/>
        <end position="578"/>
    </location>
</feature>
<feature type="compositionally biased region" description="Low complexity" evidence="2">
    <location>
        <begin position="84"/>
        <end position="95"/>
    </location>
</feature>
<feature type="compositionally biased region" description="Basic and acidic residues" evidence="2">
    <location>
        <begin position="285"/>
        <end position="299"/>
    </location>
</feature>
<organism evidence="5 6">
    <name type="scientific">Pichia sorbitophila (strain ATCC MYA-4447 / BCRC 22081 / CBS 7064 / NBRC 10061 / NRRL Y-12695)</name>
    <name type="common">Hybrid yeast</name>
    <dbReference type="NCBI Taxonomy" id="559304"/>
    <lineage>
        <taxon>Eukaryota</taxon>
        <taxon>Fungi</taxon>
        <taxon>Dikarya</taxon>
        <taxon>Ascomycota</taxon>
        <taxon>Saccharomycotina</taxon>
        <taxon>Pichiomycetes</taxon>
        <taxon>Debaryomycetaceae</taxon>
        <taxon>Millerozyma</taxon>
    </lineage>
</organism>
<evidence type="ECO:0000313" key="6">
    <source>
        <dbReference type="Proteomes" id="UP000005222"/>
    </source>
</evidence>
<dbReference type="PANTHER" id="PTHR23101">
    <property type="entry name" value="RAB GDP/GTP EXCHANGE FACTOR"/>
    <property type="match status" value="1"/>
</dbReference>
<name>G8YRK9_PICSO</name>
<feature type="compositionally biased region" description="Basic and acidic residues" evidence="2">
    <location>
        <begin position="186"/>
        <end position="213"/>
    </location>
</feature>
<dbReference type="PROSITE" id="PS51140">
    <property type="entry name" value="CUE"/>
    <property type="match status" value="1"/>
</dbReference>
<dbReference type="InterPro" id="IPR041545">
    <property type="entry name" value="DUF5601"/>
</dbReference>
<dbReference type="GO" id="GO:0005085">
    <property type="term" value="F:guanyl-nucleotide exchange factor activity"/>
    <property type="evidence" value="ECO:0007669"/>
    <property type="project" value="InterPro"/>
</dbReference>
<dbReference type="InterPro" id="IPR003892">
    <property type="entry name" value="CUE"/>
</dbReference>
<dbReference type="GO" id="GO:0016192">
    <property type="term" value="P:vesicle-mediated transport"/>
    <property type="evidence" value="ECO:0007669"/>
    <property type="project" value="InterPro"/>
</dbReference>
<dbReference type="InParanoid" id="G8YRK9"/>
<dbReference type="Gene3D" id="1.10.8.10">
    <property type="entry name" value="DNA helicase RuvA subunit, C-terminal domain"/>
    <property type="match status" value="1"/>
</dbReference>
<feature type="compositionally biased region" description="Basic and acidic residues" evidence="2">
    <location>
        <begin position="225"/>
        <end position="238"/>
    </location>
</feature>
<feature type="region of interest" description="Disordered" evidence="2">
    <location>
        <begin position="604"/>
        <end position="635"/>
    </location>
</feature>
<dbReference type="STRING" id="559304.G8YRK9"/>
<dbReference type="FunCoup" id="G8YRK9">
    <property type="interactions" value="273"/>
</dbReference>
<feature type="compositionally biased region" description="Polar residues" evidence="2">
    <location>
        <begin position="620"/>
        <end position="635"/>
    </location>
</feature>
<dbReference type="InterPro" id="IPR003123">
    <property type="entry name" value="VPS9"/>
</dbReference>
<dbReference type="GO" id="GO:0005829">
    <property type="term" value="C:cytosol"/>
    <property type="evidence" value="ECO:0007669"/>
    <property type="project" value="TreeGrafter"/>
</dbReference>
<dbReference type="InterPro" id="IPR045046">
    <property type="entry name" value="Vps9-like"/>
</dbReference>